<evidence type="ECO:0000313" key="1">
    <source>
        <dbReference type="EMBL" id="EIM63781.1"/>
    </source>
</evidence>
<dbReference type="InterPro" id="IPR010985">
    <property type="entry name" value="Ribbon_hlx_hlx"/>
</dbReference>
<gene>
    <name evidence="1" type="ORF">DespoDRAFT_01871</name>
</gene>
<dbReference type="CDD" id="cd22231">
    <property type="entry name" value="RHH_NikR_HicB-like"/>
    <property type="match status" value="1"/>
</dbReference>
<name>I5B2R8_9BACT</name>
<reference evidence="1 2" key="2">
    <citation type="submission" date="2012-02" db="EMBL/GenBank/DDBJ databases">
        <title>Improved High-Quality Draft sequence of Desulfobacter postgatei 2ac9.</title>
        <authorList>
            <consortium name="US DOE Joint Genome Institute"/>
            <person name="Lucas S."/>
            <person name="Han J."/>
            <person name="Lapidus A."/>
            <person name="Cheng J.-F."/>
            <person name="Goodwin L."/>
            <person name="Pitluck S."/>
            <person name="Peters L."/>
            <person name="Ovchinnikova G."/>
            <person name="Held B."/>
            <person name="Detter J.C."/>
            <person name="Han C."/>
            <person name="Tapia R."/>
            <person name="Land M."/>
            <person name="Hauser L."/>
            <person name="Kyrpides N."/>
            <person name="Ivanova N."/>
            <person name="Pagani I."/>
            <person name="Orellana R."/>
            <person name="Lovley D."/>
            <person name="Woyke T."/>
        </authorList>
    </citation>
    <scope>NUCLEOTIDE SEQUENCE [LARGE SCALE GENOMIC DNA]</scope>
    <source>
        <strain evidence="1 2">2ac9</strain>
    </source>
</reference>
<evidence type="ECO:0000313" key="2">
    <source>
        <dbReference type="Proteomes" id="UP000005778"/>
    </source>
</evidence>
<proteinExistence type="predicted"/>
<dbReference type="Proteomes" id="UP000005778">
    <property type="component" value="Chromosome"/>
</dbReference>
<dbReference type="eggNOG" id="COG0864">
    <property type="taxonomic scope" value="Bacteria"/>
</dbReference>
<organism evidence="1 2">
    <name type="scientific">Desulfobacter postgatei 2ac9</name>
    <dbReference type="NCBI Taxonomy" id="879212"/>
    <lineage>
        <taxon>Bacteria</taxon>
        <taxon>Pseudomonadati</taxon>
        <taxon>Thermodesulfobacteriota</taxon>
        <taxon>Desulfobacteria</taxon>
        <taxon>Desulfobacterales</taxon>
        <taxon>Desulfobacteraceae</taxon>
        <taxon>Desulfobacter</taxon>
    </lineage>
</organism>
<protein>
    <recommendedName>
        <fullName evidence="3">CopG family transcriptional regulator</fullName>
    </recommendedName>
</protein>
<dbReference type="RefSeq" id="WP_004073063.1">
    <property type="nucleotide sequence ID" value="NZ_CM001488.1"/>
</dbReference>
<dbReference type="OrthoDB" id="9800125at2"/>
<dbReference type="EMBL" id="CM001488">
    <property type="protein sequence ID" value="EIM63781.1"/>
    <property type="molecule type" value="Genomic_DNA"/>
</dbReference>
<dbReference type="STRING" id="879212.DespoDRAFT_01871"/>
<accession>I5B2R8</accession>
<dbReference type="SUPFAM" id="SSF47598">
    <property type="entry name" value="Ribbon-helix-helix"/>
    <property type="match status" value="1"/>
</dbReference>
<keyword evidence="2" id="KW-1185">Reference proteome</keyword>
<dbReference type="HOGENOM" id="CLU_2586142_0_0_7"/>
<dbReference type="Gene3D" id="1.10.1220.10">
    <property type="entry name" value="Met repressor-like"/>
    <property type="match status" value="1"/>
</dbReference>
<sequence length="80" mass="9211">MPVSKIAITIDDKTLKQLDMLVKSKFFSSRSNAIQQAVAEKLMRIEKTRLAQECSKLDPKFEQSLAEEGFSSELEEWPQY</sequence>
<dbReference type="InterPro" id="IPR013321">
    <property type="entry name" value="Arc_rbn_hlx_hlx"/>
</dbReference>
<dbReference type="GO" id="GO:0006355">
    <property type="term" value="P:regulation of DNA-templated transcription"/>
    <property type="evidence" value="ECO:0007669"/>
    <property type="project" value="InterPro"/>
</dbReference>
<reference evidence="1 2" key="1">
    <citation type="submission" date="2011-09" db="EMBL/GenBank/DDBJ databases">
        <authorList>
            <consortium name="US DOE Joint Genome Institute (JGI-PGF)"/>
            <person name="Lucas S."/>
            <person name="Han J."/>
            <person name="Lapidus A."/>
            <person name="Cheng J.-F."/>
            <person name="Goodwin L."/>
            <person name="Pitluck S."/>
            <person name="Peters L."/>
            <person name="Land M.L."/>
            <person name="Hauser L."/>
            <person name="Orellana R."/>
            <person name="Lovley D."/>
            <person name="Woyke T.J."/>
        </authorList>
    </citation>
    <scope>NUCLEOTIDE SEQUENCE [LARGE SCALE GENOMIC DNA]</scope>
    <source>
        <strain evidence="1 2">2ac9</strain>
    </source>
</reference>
<dbReference type="AlphaFoldDB" id="I5B2R8"/>
<evidence type="ECO:0008006" key="3">
    <source>
        <dbReference type="Google" id="ProtNLM"/>
    </source>
</evidence>